<dbReference type="InterPro" id="IPR014001">
    <property type="entry name" value="Helicase_ATP-bd"/>
</dbReference>
<dbReference type="PANTHER" id="PTHR47962:SF7">
    <property type="entry name" value="MITOCHONDRIAL ATP-DEPENDENT HELICASE IRC3-RELATED"/>
    <property type="match status" value="1"/>
</dbReference>
<dbReference type="InterPro" id="IPR021835">
    <property type="entry name" value="DUF3427"/>
</dbReference>
<keyword evidence="3" id="KW-0067">ATP-binding</keyword>
<dbReference type="Proteomes" id="UP000532440">
    <property type="component" value="Unassembled WGS sequence"/>
</dbReference>
<dbReference type="InterPro" id="IPR052511">
    <property type="entry name" value="ATP-dep_Helicase"/>
</dbReference>
<dbReference type="Gene3D" id="3.40.50.300">
    <property type="entry name" value="P-loop containing nucleotide triphosphate hydrolases"/>
    <property type="match status" value="2"/>
</dbReference>
<dbReference type="RefSeq" id="WP_183965703.1">
    <property type="nucleotide sequence ID" value="NZ_BAABEW010000001.1"/>
</dbReference>
<name>A0A7W8HG33_9BURK</name>
<gene>
    <name evidence="3" type="ORF">HNQ70_001391</name>
</gene>
<evidence type="ECO:0000259" key="1">
    <source>
        <dbReference type="PROSITE" id="PS51192"/>
    </source>
</evidence>
<sequence length="1041" mass="115765">MSTLPLGIYQRLVHEGEWDEIQRLEREGRAWTDVPGESERRQLLADEFSARVPELLDAVASGSEQEAEAARRELKLMAALMQAARTSVPASALPLPSPQLRVLRAIHEPSLRPTLPRTGLRYPWLFTSAKGEPSLYSELRAELGTAHRLDLIISFIKWSGLRKLQDVFERATAADASGATRTKIRILTTTYMGATDRRAVDALASLPGVELRVSLDGRRERLHAKAWMFGRANGFGTAFVGSANLSKSALIDGIEWTLKISQAREPALFEAARASFEAHWEDPEFQSYDPRNPTHGEALERALAEQRAGAGSTAPMVRTWFDLQPKPFQQAMLDRLDHERAQGRSRNLLVAATGTGKTVVSAFDYKRLCGRAGGRPRLLFVAHQRRILEQARDTFRQVLRDGSFGEILDGETRPASHDHLFAMIQTLSARQLVQKLGAEFWAMAIVDEAHHVPAPTFDALLRELRPRLLLGLTATPERADGKSLNAWFDARPDGSPACSLRLWDALDQQLLCPFEYFASSDEVDLRGVDWGRAGELQQLGRIVGASQVRARSVLQAIERYVDDLGAMKALAFCVSVEHARFMAAFLSARGLAAQALSGEDPQAVRADAIGRLESGELRALCTVNLFNEGVDIPSVNTLLLLRPTQSPVVFQQQIGRGLRLHDGKASCLILDFIGQYGADYRFDLLYRGLTGMGRRQLQQSVDQGFGLLPSGCHLQLDRVSRERVLENLRQSLRTGNLRLQRELAAWAASSEGPPRLADFLSSQMISPAELYDSRRSWTALKRAVGLSAPPPGPRDEDLLARIGTLVHVDDPGLLAAWFAWLDGGDAGERQVLMLAHQMLHERDLVTSDDFRALLDAHPAVAQELRELFQLLWDASDVGAVAADGAPAQWPLALHARYGRRQVQAAAGHANAARRPAHREGVLLLNDERIELLFVTLDKREGFSETVRYDDYAISPARFHWKTQNRANPSNASGRRYLESPGNGWRFFLFLREDRDAAFAFAGRVELESHEYDGRGPIGITWRLAQPLGAELFRRFSVLRDA</sequence>
<dbReference type="SMART" id="SM00487">
    <property type="entry name" value="DEXDc"/>
    <property type="match status" value="1"/>
</dbReference>
<dbReference type="InterPro" id="IPR006935">
    <property type="entry name" value="Helicase/UvrB_N"/>
</dbReference>
<dbReference type="GO" id="GO:0004386">
    <property type="term" value="F:helicase activity"/>
    <property type="evidence" value="ECO:0007669"/>
    <property type="project" value="UniProtKB-KW"/>
</dbReference>
<dbReference type="SMART" id="SM00490">
    <property type="entry name" value="HELICc"/>
    <property type="match status" value="1"/>
</dbReference>
<accession>A0A7W8HG33</accession>
<dbReference type="PROSITE" id="PS51194">
    <property type="entry name" value="HELICASE_CTER"/>
    <property type="match status" value="1"/>
</dbReference>
<feature type="domain" description="Helicase C-terminal" evidence="2">
    <location>
        <begin position="556"/>
        <end position="708"/>
    </location>
</feature>
<keyword evidence="3" id="KW-0378">Hydrolase</keyword>
<dbReference type="GO" id="GO:0016887">
    <property type="term" value="F:ATP hydrolysis activity"/>
    <property type="evidence" value="ECO:0007669"/>
    <property type="project" value="TreeGrafter"/>
</dbReference>
<dbReference type="PANTHER" id="PTHR47962">
    <property type="entry name" value="ATP-DEPENDENT HELICASE LHR-RELATED-RELATED"/>
    <property type="match status" value="1"/>
</dbReference>
<dbReference type="PROSITE" id="PS51192">
    <property type="entry name" value="HELICASE_ATP_BIND_1"/>
    <property type="match status" value="1"/>
</dbReference>
<dbReference type="InterPro" id="IPR027417">
    <property type="entry name" value="P-loop_NTPase"/>
</dbReference>
<dbReference type="Gene3D" id="3.30.870.10">
    <property type="entry name" value="Endonuclease Chain A"/>
    <property type="match status" value="1"/>
</dbReference>
<dbReference type="Pfam" id="PF00271">
    <property type="entry name" value="Helicase_C"/>
    <property type="match status" value="1"/>
</dbReference>
<protein>
    <submittedName>
        <fullName evidence="3">Superfamily II DNA or RNA helicase</fullName>
    </submittedName>
</protein>
<organism evidence="3 4">
    <name type="scientific">Quisquiliibacterium transsilvanicum</name>
    <dbReference type="NCBI Taxonomy" id="1549638"/>
    <lineage>
        <taxon>Bacteria</taxon>
        <taxon>Pseudomonadati</taxon>
        <taxon>Pseudomonadota</taxon>
        <taxon>Betaproteobacteria</taxon>
        <taxon>Burkholderiales</taxon>
        <taxon>Burkholderiaceae</taxon>
        <taxon>Quisquiliibacterium</taxon>
    </lineage>
</organism>
<dbReference type="CDD" id="cd18032">
    <property type="entry name" value="DEXHc_RE_I_III_res"/>
    <property type="match status" value="1"/>
</dbReference>
<dbReference type="AlphaFoldDB" id="A0A7W8HG33"/>
<keyword evidence="4" id="KW-1185">Reference proteome</keyword>
<keyword evidence="3" id="KW-0347">Helicase</keyword>
<dbReference type="Pfam" id="PF11907">
    <property type="entry name" value="DUF3427"/>
    <property type="match status" value="1"/>
</dbReference>
<comment type="caution">
    <text evidence="3">The sequence shown here is derived from an EMBL/GenBank/DDBJ whole genome shotgun (WGS) entry which is preliminary data.</text>
</comment>
<dbReference type="Pfam" id="PF04851">
    <property type="entry name" value="ResIII"/>
    <property type="match status" value="1"/>
</dbReference>
<reference evidence="3 4" key="1">
    <citation type="submission" date="2020-08" db="EMBL/GenBank/DDBJ databases">
        <title>Genomic Encyclopedia of Type Strains, Phase IV (KMG-IV): sequencing the most valuable type-strain genomes for metagenomic binning, comparative biology and taxonomic classification.</title>
        <authorList>
            <person name="Goeker M."/>
        </authorList>
    </citation>
    <scope>NUCLEOTIDE SEQUENCE [LARGE SCALE GENOMIC DNA]</scope>
    <source>
        <strain evidence="3 4">DSM 29781</strain>
    </source>
</reference>
<dbReference type="InterPro" id="IPR001650">
    <property type="entry name" value="Helicase_C-like"/>
</dbReference>
<proteinExistence type="predicted"/>
<evidence type="ECO:0000313" key="3">
    <source>
        <dbReference type="EMBL" id="MBB5271381.1"/>
    </source>
</evidence>
<evidence type="ECO:0000313" key="4">
    <source>
        <dbReference type="Proteomes" id="UP000532440"/>
    </source>
</evidence>
<dbReference type="SUPFAM" id="SSF52540">
    <property type="entry name" value="P-loop containing nucleoside triphosphate hydrolases"/>
    <property type="match status" value="1"/>
</dbReference>
<dbReference type="GO" id="GO:0005524">
    <property type="term" value="F:ATP binding"/>
    <property type="evidence" value="ECO:0007669"/>
    <property type="project" value="InterPro"/>
</dbReference>
<dbReference type="EMBL" id="JACHGB010000003">
    <property type="protein sequence ID" value="MBB5271381.1"/>
    <property type="molecule type" value="Genomic_DNA"/>
</dbReference>
<dbReference type="CDD" id="cd18799">
    <property type="entry name" value="SF2_C_EcoAI-like"/>
    <property type="match status" value="1"/>
</dbReference>
<feature type="domain" description="Helicase ATP-binding" evidence="1">
    <location>
        <begin position="338"/>
        <end position="494"/>
    </location>
</feature>
<keyword evidence="3" id="KW-0547">Nucleotide-binding</keyword>
<evidence type="ECO:0000259" key="2">
    <source>
        <dbReference type="PROSITE" id="PS51194"/>
    </source>
</evidence>
<dbReference type="GO" id="GO:0003677">
    <property type="term" value="F:DNA binding"/>
    <property type="evidence" value="ECO:0007669"/>
    <property type="project" value="InterPro"/>
</dbReference>